<gene>
    <name evidence="2" type="ORF">NBR_LOCUS12002</name>
</gene>
<organism evidence="4">
    <name type="scientific">Nippostrongylus brasiliensis</name>
    <name type="common">Rat hookworm</name>
    <dbReference type="NCBI Taxonomy" id="27835"/>
    <lineage>
        <taxon>Eukaryota</taxon>
        <taxon>Metazoa</taxon>
        <taxon>Ecdysozoa</taxon>
        <taxon>Nematoda</taxon>
        <taxon>Chromadorea</taxon>
        <taxon>Rhabditida</taxon>
        <taxon>Rhabditina</taxon>
        <taxon>Rhabditomorpha</taxon>
        <taxon>Strongyloidea</taxon>
        <taxon>Heligmosomidae</taxon>
        <taxon>Nippostrongylus</taxon>
    </lineage>
</organism>
<reference evidence="2 3" key="2">
    <citation type="submission" date="2018-11" db="EMBL/GenBank/DDBJ databases">
        <authorList>
            <consortium name="Pathogen Informatics"/>
        </authorList>
    </citation>
    <scope>NUCLEOTIDE SEQUENCE [LARGE SCALE GENOMIC DNA]</scope>
</reference>
<accession>A0A0N4Y781</accession>
<dbReference type="EMBL" id="UYSL01020651">
    <property type="protein sequence ID" value="VDL75591.1"/>
    <property type="molecule type" value="Genomic_DNA"/>
</dbReference>
<evidence type="ECO:0000313" key="3">
    <source>
        <dbReference type="Proteomes" id="UP000271162"/>
    </source>
</evidence>
<proteinExistence type="predicted"/>
<evidence type="ECO:0000313" key="2">
    <source>
        <dbReference type="EMBL" id="VDL75591.1"/>
    </source>
</evidence>
<evidence type="ECO:0000256" key="1">
    <source>
        <dbReference type="SAM" id="MobiDB-lite"/>
    </source>
</evidence>
<dbReference type="WBParaSite" id="NBR_0001200101-mRNA-1">
    <property type="protein sequence ID" value="NBR_0001200101-mRNA-1"/>
    <property type="gene ID" value="NBR_0001200101"/>
</dbReference>
<feature type="compositionally biased region" description="Basic and acidic residues" evidence="1">
    <location>
        <begin position="120"/>
        <end position="130"/>
    </location>
</feature>
<feature type="region of interest" description="Disordered" evidence="1">
    <location>
        <begin position="112"/>
        <end position="136"/>
    </location>
</feature>
<name>A0A0N4Y781_NIPBR</name>
<sequence length="136" mass="15560">GKDVVDAVLKRTKLEFYQDYSNDVIEVPKDQFSDAVLDAVPLQLDDAQKRQVKQSIDEKCERVMKRVLRKRKREASQGYASNDRVINVEIHPDDQDGLPRVVVSSAMSPLDENEYVDVEAEPHPDMRNSAKNEALY</sequence>
<reference evidence="4" key="1">
    <citation type="submission" date="2017-02" db="UniProtKB">
        <authorList>
            <consortium name="WormBaseParasite"/>
        </authorList>
    </citation>
    <scope>IDENTIFICATION</scope>
</reference>
<evidence type="ECO:0000313" key="4">
    <source>
        <dbReference type="WBParaSite" id="NBR_0001200101-mRNA-1"/>
    </source>
</evidence>
<protein>
    <submittedName>
        <fullName evidence="4">Bromo domain-containing protein</fullName>
    </submittedName>
</protein>
<dbReference type="Proteomes" id="UP000271162">
    <property type="component" value="Unassembled WGS sequence"/>
</dbReference>
<keyword evidence="3" id="KW-1185">Reference proteome</keyword>
<dbReference type="AlphaFoldDB" id="A0A0N4Y781"/>